<dbReference type="Gene3D" id="2.60.120.620">
    <property type="entry name" value="q2cbj1_9rhob like domain"/>
    <property type="match status" value="1"/>
</dbReference>
<protein>
    <submittedName>
        <fullName evidence="7">Eukaryotic Peptidyl prolyl 4-hydroxylase, alpha subunit</fullName>
    </submittedName>
</protein>
<dbReference type="PANTHER" id="PTHR10869">
    <property type="entry name" value="PROLYL 4-HYDROXYLASE ALPHA SUBUNIT"/>
    <property type="match status" value="1"/>
</dbReference>
<evidence type="ECO:0000259" key="6">
    <source>
        <dbReference type="SMART" id="SM00702"/>
    </source>
</evidence>
<evidence type="ECO:0000256" key="2">
    <source>
        <dbReference type="ARBA" id="ARBA00022723"/>
    </source>
</evidence>
<evidence type="ECO:0000313" key="7">
    <source>
        <dbReference type="EMBL" id="EMD83167.1"/>
    </source>
</evidence>
<dbReference type="RefSeq" id="WP_008600676.1">
    <property type="nucleotide sequence ID" value="NZ_AMRV01000003.1"/>
</dbReference>
<reference evidence="7 8" key="1">
    <citation type="journal article" date="2013" name="Genome Announc.">
        <title>Draft Genome Sequence of Strain JLT2015T, Belonging to the Family Sphingomonadaceae of the Alphaproteobacteria.</title>
        <authorList>
            <person name="Tang K."/>
            <person name="Liu K."/>
            <person name="Li S."/>
            <person name="Jiao N."/>
        </authorList>
    </citation>
    <scope>NUCLEOTIDE SEQUENCE [LARGE SCALE GENOMIC DNA]</scope>
    <source>
        <strain evidence="7 8">JLT2015</strain>
    </source>
</reference>
<dbReference type="SMART" id="SM00702">
    <property type="entry name" value="P4Hc"/>
    <property type="match status" value="1"/>
</dbReference>
<dbReference type="Pfam" id="PF13640">
    <property type="entry name" value="2OG-FeII_Oxy_3"/>
    <property type="match status" value="1"/>
</dbReference>
<dbReference type="GO" id="GO:0031418">
    <property type="term" value="F:L-ascorbic acid binding"/>
    <property type="evidence" value="ECO:0007669"/>
    <property type="project" value="InterPro"/>
</dbReference>
<keyword evidence="8" id="KW-1185">Reference proteome</keyword>
<organism evidence="7 8">
    <name type="scientific">Pacificimonas flava</name>
    <dbReference type="NCBI Taxonomy" id="1234595"/>
    <lineage>
        <taxon>Bacteria</taxon>
        <taxon>Pseudomonadati</taxon>
        <taxon>Pseudomonadota</taxon>
        <taxon>Alphaproteobacteria</taxon>
        <taxon>Sphingomonadales</taxon>
        <taxon>Sphingosinicellaceae</taxon>
        <taxon>Pacificimonas</taxon>
    </lineage>
</organism>
<dbReference type="InterPro" id="IPR045054">
    <property type="entry name" value="P4HA-like"/>
</dbReference>
<evidence type="ECO:0000256" key="3">
    <source>
        <dbReference type="ARBA" id="ARBA00022964"/>
    </source>
</evidence>
<keyword evidence="4" id="KW-0560">Oxidoreductase</keyword>
<dbReference type="OrthoDB" id="269774at2"/>
<evidence type="ECO:0000256" key="5">
    <source>
        <dbReference type="ARBA" id="ARBA00023004"/>
    </source>
</evidence>
<comment type="caution">
    <text evidence="7">The sequence shown here is derived from an EMBL/GenBank/DDBJ whole genome shotgun (WGS) entry which is preliminary data.</text>
</comment>
<dbReference type="EMBL" id="AMRV01000003">
    <property type="protein sequence ID" value="EMD83167.1"/>
    <property type="molecule type" value="Genomic_DNA"/>
</dbReference>
<dbReference type="InterPro" id="IPR044862">
    <property type="entry name" value="Pro_4_hyd_alph_FE2OG_OXY"/>
</dbReference>
<sequence>MTVYQPKTPFSKQRSTARARIGEQVWDRLKSVPGLKIVEEERARIALVDNYLDDLTCQELCWRIDAENQRSEAYTEGGIDERRTSYSCNFDRWEPFVERIDSGIADLLGLRHEQGETMQGQRYEPGQFFRPHPDFFLIDEPHWDGVLASGGQRTWTAMVFLDAPLSGGATRFVELGMEIRPKPGRLLVWNNMAPDGAPNPNTFHEGSDVVMGRKHIITKWFRENDWI</sequence>
<comment type="cofactor">
    <cofactor evidence="1">
        <name>L-ascorbate</name>
        <dbReference type="ChEBI" id="CHEBI:38290"/>
    </cofactor>
</comment>
<name>M2U555_9SPHN</name>
<evidence type="ECO:0000313" key="8">
    <source>
        <dbReference type="Proteomes" id="UP000011717"/>
    </source>
</evidence>
<dbReference type="Proteomes" id="UP000011717">
    <property type="component" value="Unassembled WGS sequence"/>
</dbReference>
<dbReference type="GO" id="GO:0005506">
    <property type="term" value="F:iron ion binding"/>
    <property type="evidence" value="ECO:0007669"/>
    <property type="project" value="InterPro"/>
</dbReference>
<dbReference type="PANTHER" id="PTHR10869:SF246">
    <property type="entry name" value="TRANSMEMBRANE PROLYL 4-HYDROXYLASE"/>
    <property type="match status" value="1"/>
</dbReference>
<accession>M2U555</accession>
<keyword evidence="5" id="KW-0408">Iron</keyword>
<dbReference type="PATRIC" id="fig|1234595.3.peg.1069"/>
<keyword evidence="2" id="KW-0479">Metal-binding</keyword>
<dbReference type="InterPro" id="IPR006620">
    <property type="entry name" value="Pro_4_hyd_alph"/>
</dbReference>
<dbReference type="AlphaFoldDB" id="M2U555"/>
<dbReference type="GO" id="GO:0004656">
    <property type="term" value="F:procollagen-proline 4-dioxygenase activity"/>
    <property type="evidence" value="ECO:0007669"/>
    <property type="project" value="TreeGrafter"/>
</dbReference>
<proteinExistence type="predicted"/>
<feature type="domain" description="Prolyl 4-hydroxylase alpha subunit" evidence="6">
    <location>
        <begin position="43"/>
        <end position="222"/>
    </location>
</feature>
<evidence type="ECO:0000256" key="4">
    <source>
        <dbReference type="ARBA" id="ARBA00023002"/>
    </source>
</evidence>
<gene>
    <name evidence="7" type="ORF">C725_1068</name>
</gene>
<keyword evidence="3" id="KW-0223">Dioxygenase</keyword>
<evidence type="ECO:0000256" key="1">
    <source>
        <dbReference type="ARBA" id="ARBA00001961"/>
    </source>
</evidence>